<proteinExistence type="predicted"/>
<evidence type="ECO:0000259" key="3">
    <source>
        <dbReference type="Pfam" id="PF02129"/>
    </source>
</evidence>
<evidence type="ECO:0000256" key="2">
    <source>
        <dbReference type="SAM" id="Phobius"/>
    </source>
</evidence>
<name>E5AMK9_MYCRK</name>
<keyword evidence="1 4" id="KW-0378">Hydrolase</keyword>
<accession>E5AMK9</accession>
<dbReference type="eggNOG" id="COG0412">
    <property type="taxonomic scope" value="Bacteria"/>
</dbReference>
<dbReference type="GO" id="GO:0052689">
    <property type="term" value="F:carboxylic ester hydrolase activity"/>
    <property type="evidence" value="ECO:0007669"/>
    <property type="project" value="UniProtKB-ARBA"/>
</dbReference>
<dbReference type="GO" id="GO:0008242">
    <property type="term" value="F:omega peptidase activity"/>
    <property type="evidence" value="ECO:0007669"/>
    <property type="project" value="UniProtKB-EC"/>
</dbReference>
<organism evidence="4 5">
    <name type="scientific">Mycetohabitans rhizoxinica (strain DSM 19002 / CIP 109453 / HKI 454)</name>
    <name type="common">Paraburkholderia rhizoxinica</name>
    <dbReference type="NCBI Taxonomy" id="882378"/>
    <lineage>
        <taxon>Bacteria</taxon>
        <taxon>Pseudomonadati</taxon>
        <taxon>Pseudomonadota</taxon>
        <taxon>Betaproteobacteria</taxon>
        <taxon>Burkholderiales</taxon>
        <taxon>Burkholderiaceae</taxon>
        <taxon>Mycetohabitans</taxon>
    </lineage>
</organism>
<reference evidence="4 5" key="1">
    <citation type="journal article" date="2011" name="J. Bacteriol.">
        <title>Complete genome sequence of Burkholderia rhizoxinica, an endosymbiont of Rhizopus microsporus.</title>
        <authorList>
            <person name="Lackner G."/>
            <person name="Moebius N."/>
            <person name="Partida-Martinez L."/>
            <person name="Hertweck C."/>
        </authorList>
    </citation>
    <scope>NUCLEOTIDE SEQUENCE [LARGE SCALE GENOMIC DNA]</scope>
    <source>
        <strain evidence="5">DSM 19002 / CIP 109453 / HKI 454</strain>
    </source>
</reference>
<dbReference type="PANTHER" id="PTHR22946:SF9">
    <property type="entry name" value="POLYKETIDE TRANSFERASE AF380"/>
    <property type="match status" value="1"/>
</dbReference>
<dbReference type="HOGENOM" id="CLU_043246_1_0_4"/>
<evidence type="ECO:0000313" key="5">
    <source>
        <dbReference type="Proteomes" id="UP000007437"/>
    </source>
</evidence>
<evidence type="ECO:0000256" key="1">
    <source>
        <dbReference type="ARBA" id="ARBA00022801"/>
    </source>
</evidence>
<dbReference type="InterPro" id="IPR050261">
    <property type="entry name" value="FrsA_esterase"/>
</dbReference>
<dbReference type="Proteomes" id="UP000007437">
    <property type="component" value="Chromosome"/>
</dbReference>
<dbReference type="SUPFAM" id="SSF53474">
    <property type="entry name" value="alpha/beta-Hydrolases"/>
    <property type="match status" value="1"/>
</dbReference>
<dbReference type="STRING" id="882378.RBRH_03102"/>
<feature type="transmembrane region" description="Helical" evidence="2">
    <location>
        <begin position="58"/>
        <end position="78"/>
    </location>
</feature>
<protein>
    <submittedName>
        <fullName evidence="4">Acylamino-acid-releasing enzyme</fullName>
        <ecNumber evidence="4">3.4.19.1</ecNumber>
    </submittedName>
</protein>
<dbReference type="RefSeq" id="WP_013436470.1">
    <property type="nucleotide sequence ID" value="NC_014722.1"/>
</dbReference>
<keyword evidence="2" id="KW-1133">Transmembrane helix</keyword>
<dbReference type="Pfam" id="PF02129">
    <property type="entry name" value="Peptidase_S15"/>
    <property type="match status" value="1"/>
</dbReference>
<keyword evidence="2" id="KW-0812">Transmembrane</keyword>
<dbReference type="KEGG" id="brh:RBRH_03102"/>
<evidence type="ECO:0000313" key="4">
    <source>
        <dbReference type="EMBL" id="CBW76241.1"/>
    </source>
</evidence>
<dbReference type="PANTHER" id="PTHR22946">
    <property type="entry name" value="DIENELACTONE HYDROLASE DOMAIN-CONTAINING PROTEIN-RELATED"/>
    <property type="match status" value="1"/>
</dbReference>
<dbReference type="InterPro" id="IPR029058">
    <property type="entry name" value="AB_hydrolase_fold"/>
</dbReference>
<feature type="domain" description="Xaa-Pro dipeptidyl-peptidase-like" evidence="3">
    <location>
        <begin position="165"/>
        <end position="289"/>
    </location>
</feature>
<keyword evidence="2" id="KW-0472">Membrane</keyword>
<dbReference type="InterPro" id="IPR000383">
    <property type="entry name" value="Xaa-Pro-like_dom"/>
</dbReference>
<sequence>MTRMQQNRTSSERWSVNWGLFKHSATRARRVVTSVVKLAWWPAFSLARCSARYGAIRYWVMSCASVLILSSTCVHVALAQTSGGIAPGVQQASLPPSRAIEPIDTLANVATLQRAAAAPGIRDGMTGPPCTQSCAAMADTGLPALPADLNEQVVSIPIPGSDRQALETTIFKPDGNGPFPMVVFNHGKERGDPRAQPRSRPLPFAREFVRRGYVVVAPNRQGFAQSGGTYVEHGCDVADNGLAQAQDVAVTIAYMSTQPYIDTRHIVVAGASHGGLTTIAYGQQPQRGVRGLLNFAGGLRQDACSGWQHNLTHAFATYGGKVRLPSLWFYGENDAFWSPQLVAQMYSAYVAGDAQAELVNFGVYKDNVHRIVGDRDGVALWWPQTQHFLTQIGMPTAVRYRVEDAPAAQPTGYASIDAIDAVPYLNGSGREGYATFLKQYPSRAFAVSDSGAWSWAEGGDDPVSVALDNCQKHSRDPCQLYAVDNVVVWSGH</sequence>
<gene>
    <name evidence="4" type="ordered locus">RBRH_03102</name>
</gene>
<dbReference type="EC" id="3.4.19.1" evidence="4"/>
<dbReference type="EMBL" id="FR687359">
    <property type="protein sequence ID" value="CBW76241.1"/>
    <property type="molecule type" value="Genomic_DNA"/>
</dbReference>
<dbReference type="Gene3D" id="3.40.50.1820">
    <property type="entry name" value="alpha/beta hydrolase"/>
    <property type="match status" value="1"/>
</dbReference>
<dbReference type="AlphaFoldDB" id="E5AMK9"/>